<sequence length="101" mass="12108">MMHQSDKNSEDSISWFLEEKQFETIREAHEWVYSGAYNEIGYLFDGYKTKDSKLAYALLFELVRLNTFHGHRQDVYCDQEYLAGSMIYKVWVKNKAYDFPK</sequence>
<evidence type="ECO:0000313" key="1">
    <source>
        <dbReference type="EMBL" id="RED66157.1"/>
    </source>
</evidence>
<name>A0A3D9IX23_9BACL</name>
<dbReference type="AlphaFoldDB" id="A0A3D9IX23"/>
<gene>
    <name evidence="1" type="ORF">DFP95_101655</name>
</gene>
<protein>
    <submittedName>
        <fullName evidence="1">Uncharacterized protein</fullName>
    </submittedName>
</protein>
<evidence type="ECO:0000313" key="2">
    <source>
        <dbReference type="Proteomes" id="UP000256869"/>
    </source>
</evidence>
<proteinExistence type="predicted"/>
<comment type="caution">
    <text evidence="1">The sequence shown here is derived from an EMBL/GenBank/DDBJ whole genome shotgun (WGS) entry which is preliminary data.</text>
</comment>
<keyword evidence="2" id="KW-1185">Reference proteome</keyword>
<dbReference type="Proteomes" id="UP000256869">
    <property type="component" value="Unassembled WGS sequence"/>
</dbReference>
<organism evidence="1 2">
    <name type="scientific">Cohnella lupini</name>
    <dbReference type="NCBI Taxonomy" id="1294267"/>
    <lineage>
        <taxon>Bacteria</taxon>
        <taxon>Bacillati</taxon>
        <taxon>Bacillota</taxon>
        <taxon>Bacilli</taxon>
        <taxon>Bacillales</taxon>
        <taxon>Paenibacillaceae</taxon>
        <taxon>Cohnella</taxon>
    </lineage>
</organism>
<reference evidence="1 2" key="1">
    <citation type="submission" date="2018-07" db="EMBL/GenBank/DDBJ databases">
        <title>Genomic Encyclopedia of Type Strains, Phase III (KMG-III): the genomes of soil and plant-associated and newly described type strains.</title>
        <authorList>
            <person name="Whitman W."/>
        </authorList>
    </citation>
    <scope>NUCLEOTIDE SEQUENCE [LARGE SCALE GENOMIC DNA]</scope>
    <source>
        <strain evidence="1 2">CECT 8236</strain>
    </source>
</reference>
<accession>A0A3D9IX23</accession>
<dbReference type="EMBL" id="QRDY01000001">
    <property type="protein sequence ID" value="RED66157.1"/>
    <property type="molecule type" value="Genomic_DNA"/>
</dbReference>